<proteinExistence type="predicted"/>
<dbReference type="SUPFAM" id="SSF69635">
    <property type="entry name" value="Type III secretory system chaperone-like"/>
    <property type="match status" value="1"/>
</dbReference>
<accession>A0ABP8HLV7</accession>
<sequence length="149" mass="16380">MNEFELRTLLVAIAAELGHTDEYLLADLRHTVIDDVPVSFIHDAQRDPNRLILHFDMGALPEDEPLLALLGLMHLNLLSGSKTTGVFALDPATARLMYAVHFFEPNRSPARAVAHALREHAQRAQAALGLMKAAMAEDAEPDVSIHELA</sequence>
<reference evidence="2" key="1">
    <citation type="journal article" date="2019" name="Int. J. Syst. Evol. Microbiol.">
        <title>The Global Catalogue of Microorganisms (GCM) 10K type strain sequencing project: providing services to taxonomists for standard genome sequencing and annotation.</title>
        <authorList>
            <consortium name="The Broad Institute Genomics Platform"/>
            <consortium name="The Broad Institute Genome Sequencing Center for Infectious Disease"/>
            <person name="Wu L."/>
            <person name="Ma J."/>
        </authorList>
    </citation>
    <scope>NUCLEOTIDE SEQUENCE [LARGE SCALE GENOMIC DNA]</scope>
    <source>
        <strain evidence="2">JCM 17804</strain>
    </source>
</reference>
<comment type="caution">
    <text evidence="1">The sequence shown here is derived from an EMBL/GenBank/DDBJ whole genome shotgun (WGS) entry which is preliminary data.</text>
</comment>
<dbReference type="RefSeq" id="WP_345537773.1">
    <property type="nucleotide sequence ID" value="NZ_BAABGJ010000019.1"/>
</dbReference>
<dbReference type="EMBL" id="BAABGJ010000019">
    <property type="protein sequence ID" value="GAA4341126.1"/>
    <property type="molecule type" value="Genomic_DNA"/>
</dbReference>
<name>A0ABP8HLV7_9BURK</name>
<evidence type="ECO:0008006" key="3">
    <source>
        <dbReference type="Google" id="ProtNLM"/>
    </source>
</evidence>
<organism evidence="1 2">
    <name type="scientific">Variovorax defluvii</name>
    <dbReference type="NCBI Taxonomy" id="913761"/>
    <lineage>
        <taxon>Bacteria</taxon>
        <taxon>Pseudomonadati</taxon>
        <taxon>Pseudomonadota</taxon>
        <taxon>Betaproteobacteria</taxon>
        <taxon>Burkholderiales</taxon>
        <taxon>Comamonadaceae</taxon>
        <taxon>Variovorax</taxon>
    </lineage>
</organism>
<gene>
    <name evidence="1" type="ORF">GCM10023165_21550</name>
</gene>
<protein>
    <recommendedName>
        <fullName evidence="3">Tir chaperone family protein CesT</fullName>
    </recommendedName>
</protein>
<keyword evidence="2" id="KW-1185">Reference proteome</keyword>
<evidence type="ECO:0000313" key="1">
    <source>
        <dbReference type="EMBL" id="GAA4341126.1"/>
    </source>
</evidence>
<dbReference type="Proteomes" id="UP001500975">
    <property type="component" value="Unassembled WGS sequence"/>
</dbReference>
<dbReference type="Gene3D" id="3.30.1460.10">
    <property type="match status" value="1"/>
</dbReference>
<evidence type="ECO:0000313" key="2">
    <source>
        <dbReference type="Proteomes" id="UP001500975"/>
    </source>
</evidence>